<dbReference type="PROSITE" id="PS51257">
    <property type="entry name" value="PROKAR_LIPOPROTEIN"/>
    <property type="match status" value="1"/>
</dbReference>
<gene>
    <name evidence="2" type="ORF">BN970_03506</name>
</gene>
<accession>A0A0U1DHF6</accession>
<dbReference type="AlphaFoldDB" id="A0A0U1DHF6"/>
<reference evidence="2 3" key="1">
    <citation type="submission" date="2015-03" db="EMBL/GenBank/DDBJ databases">
        <authorList>
            <person name="Murphy D."/>
        </authorList>
    </citation>
    <scope>NUCLEOTIDE SEQUENCE [LARGE SCALE GENOMIC DNA]</scope>
    <source>
        <strain evidence="2 3">D16</strain>
    </source>
</reference>
<protein>
    <submittedName>
        <fullName evidence="2">Uncharacterized protein</fullName>
    </submittedName>
</protein>
<proteinExistence type="predicted"/>
<dbReference type="EMBL" id="CTEF01000002">
    <property type="protein sequence ID" value="CQD16482.1"/>
    <property type="molecule type" value="Genomic_DNA"/>
</dbReference>
<keyword evidence="1" id="KW-0812">Transmembrane</keyword>
<feature type="transmembrane region" description="Helical" evidence="1">
    <location>
        <begin position="72"/>
        <end position="93"/>
    </location>
</feature>
<organism evidence="2 3">
    <name type="scientific">Mycolicibacterium conceptionense</name>
    <dbReference type="NCBI Taxonomy" id="451644"/>
    <lineage>
        <taxon>Bacteria</taxon>
        <taxon>Bacillati</taxon>
        <taxon>Actinomycetota</taxon>
        <taxon>Actinomycetes</taxon>
        <taxon>Mycobacteriales</taxon>
        <taxon>Mycobacteriaceae</taxon>
        <taxon>Mycolicibacterium</taxon>
    </lineage>
</organism>
<keyword evidence="1" id="KW-1133">Transmembrane helix</keyword>
<name>A0A0U1DHF6_9MYCO</name>
<feature type="transmembrane region" description="Helical" evidence="1">
    <location>
        <begin position="39"/>
        <end position="60"/>
    </location>
</feature>
<sequence>MQSLGIRSPDRIRQWHLELMMQGAFTVACGLAVPSRPRVVAVALAVGAWSSPSAFLPVAFKPELEARPAFRMVAVLTNVATTIGYVGIVGTVWRRWRANGGSLAWSAREIASVPSYA</sequence>
<evidence type="ECO:0000256" key="1">
    <source>
        <dbReference type="SAM" id="Phobius"/>
    </source>
</evidence>
<keyword evidence="1" id="KW-0472">Membrane</keyword>
<evidence type="ECO:0000313" key="3">
    <source>
        <dbReference type="Proteomes" id="UP000182227"/>
    </source>
</evidence>
<dbReference type="Proteomes" id="UP000182227">
    <property type="component" value="Unassembled WGS sequence"/>
</dbReference>
<evidence type="ECO:0000313" key="2">
    <source>
        <dbReference type="EMBL" id="CQD16482.1"/>
    </source>
</evidence>